<dbReference type="InterPro" id="IPR044788">
    <property type="entry name" value="X8_dom_prot"/>
</dbReference>
<dbReference type="Gene3D" id="3.20.20.80">
    <property type="entry name" value="Glycosidases"/>
    <property type="match status" value="1"/>
</dbReference>
<dbReference type="PANTHER" id="PTHR31044:SF140">
    <property type="entry name" value="EXPRESSED PROTEIN"/>
    <property type="match status" value="1"/>
</dbReference>
<dbReference type="OrthoDB" id="421038at2759"/>
<reference evidence="3 4" key="1">
    <citation type="submission" date="2019-07" db="EMBL/GenBank/DDBJ databases">
        <title>De Novo Assembly of kiwifruit Actinidia rufa.</title>
        <authorList>
            <person name="Sugita-Konishi S."/>
            <person name="Sato K."/>
            <person name="Mori E."/>
            <person name="Abe Y."/>
            <person name="Kisaki G."/>
            <person name="Hamano K."/>
            <person name="Suezawa K."/>
            <person name="Otani M."/>
            <person name="Fukuda T."/>
            <person name="Manabe T."/>
            <person name="Gomi K."/>
            <person name="Tabuchi M."/>
            <person name="Akimitsu K."/>
            <person name="Kataoka I."/>
        </authorList>
    </citation>
    <scope>NUCLEOTIDE SEQUENCE [LARGE SCALE GENOMIC DNA]</scope>
    <source>
        <strain evidence="4">cv. Fuchu</strain>
    </source>
</reference>
<dbReference type="SMART" id="SM00768">
    <property type="entry name" value="X8"/>
    <property type="match status" value="1"/>
</dbReference>
<evidence type="ECO:0000313" key="4">
    <source>
        <dbReference type="Proteomes" id="UP000585474"/>
    </source>
</evidence>
<dbReference type="GO" id="GO:0009506">
    <property type="term" value="C:plasmodesma"/>
    <property type="evidence" value="ECO:0007669"/>
    <property type="project" value="UniProtKB-ARBA"/>
</dbReference>
<comment type="caution">
    <text evidence="3">The sequence shown here is derived from an EMBL/GenBank/DDBJ whole genome shotgun (WGS) entry which is preliminary data.</text>
</comment>
<dbReference type="Proteomes" id="UP000585474">
    <property type="component" value="Unassembled WGS sequence"/>
</dbReference>
<name>A0A7J0EAV6_9ERIC</name>
<evidence type="ECO:0000313" key="3">
    <source>
        <dbReference type="EMBL" id="GFY83069.1"/>
    </source>
</evidence>
<sequence>MATQESGEEDRAGGRRGGCQSKVRVGRWKVLRRDRGWWGNAGRRWEWRRRGRRVAEFWRCLVGSVRREGSSQELVEQLTLNDPYHVILQSLSHTGVSVAIYVGPMFYLTTQQQNSPPLLLEKPSVCNRNQEHQISLVLPSVKNLFHSLTRWGLERETTVSASLSSDCLNASSASYRDDFADKSIRPLLDFLQNTNSTYLVNPPPKIFKISRRDPGLISQNQCPNPKPKRIKTITRKLTFINLSILTHQVRPHWADPNPPLAPLVLLLRPEVLFRRWLAPLLRRHFLSPHPRNSPPYGFNWPPCNPSGGRAAPNLPFFGVWCVAKPSVPAEKLQEAMDYACDEGEANCEVIRPQGNCYSPDTVVSHASYWQKNKRVGGTCSFGGSAMLINAEPSKQSPFPSYSYFG</sequence>
<keyword evidence="4" id="KW-1185">Reference proteome</keyword>
<keyword evidence="1" id="KW-0732">Signal</keyword>
<organism evidence="3 4">
    <name type="scientific">Actinidia rufa</name>
    <dbReference type="NCBI Taxonomy" id="165716"/>
    <lineage>
        <taxon>Eukaryota</taxon>
        <taxon>Viridiplantae</taxon>
        <taxon>Streptophyta</taxon>
        <taxon>Embryophyta</taxon>
        <taxon>Tracheophyta</taxon>
        <taxon>Spermatophyta</taxon>
        <taxon>Magnoliopsida</taxon>
        <taxon>eudicotyledons</taxon>
        <taxon>Gunneridae</taxon>
        <taxon>Pentapetalae</taxon>
        <taxon>asterids</taxon>
        <taxon>Ericales</taxon>
        <taxon>Actinidiaceae</taxon>
        <taxon>Actinidia</taxon>
    </lineage>
</organism>
<dbReference type="AlphaFoldDB" id="A0A7J0EAV6"/>
<protein>
    <recommendedName>
        <fullName evidence="2">X8 domain-containing protein</fullName>
    </recommendedName>
</protein>
<proteinExistence type="predicted"/>
<dbReference type="PANTHER" id="PTHR31044">
    <property type="entry name" value="BETA-1,3 GLUCANASE"/>
    <property type="match status" value="1"/>
</dbReference>
<evidence type="ECO:0000259" key="2">
    <source>
        <dbReference type="SMART" id="SM00768"/>
    </source>
</evidence>
<gene>
    <name evidence="3" type="ORF">Acr_02g0013090</name>
</gene>
<dbReference type="Pfam" id="PF07983">
    <property type="entry name" value="X8"/>
    <property type="match status" value="1"/>
</dbReference>
<evidence type="ECO:0000256" key="1">
    <source>
        <dbReference type="ARBA" id="ARBA00022729"/>
    </source>
</evidence>
<accession>A0A7J0EAV6</accession>
<dbReference type="Gene3D" id="1.20.58.1040">
    <property type="match status" value="1"/>
</dbReference>
<dbReference type="InterPro" id="IPR012946">
    <property type="entry name" value="X8"/>
</dbReference>
<feature type="domain" description="X8" evidence="2">
    <location>
        <begin position="319"/>
        <end position="398"/>
    </location>
</feature>
<dbReference type="EMBL" id="BJWL01000002">
    <property type="protein sequence ID" value="GFY83069.1"/>
    <property type="molecule type" value="Genomic_DNA"/>
</dbReference>